<dbReference type="EMBL" id="BJFL01000026">
    <property type="protein sequence ID" value="GDY32618.1"/>
    <property type="molecule type" value="Genomic_DNA"/>
</dbReference>
<protein>
    <recommendedName>
        <fullName evidence="1">DUF559 domain-containing protein</fullName>
    </recommendedName>
</protein>
<name>A0A4D4JD87_9PSEU</name>
<accession>A0A4D4JD87</accession>
<dbReference type="Proteomes" id="UP000298860">
    <property type="component" value="Unassembled WGS sequence"/>
</dbReference>
<feature type="domain" description="DUF559" evidence="1">
    <location>
        <begin position="218"/>
        <end position="282"/>
    </location>
</feature>
<dbReference type="InterPro" id="IPR007569">
    <property type="entry name" value="DUF559"/>
</dbReference>
<gene>
    <name evidence="2" type="ORF">GTS_42510</name>
</gene>
<evidence type="ECO:0000259" key="1">
    <source>
        <dbReference type="Pfam" id="PF04480"/>
    </source>
</evidence>
<dbReference type="RefSeq" id="WP_192909664.1">
    <property type="nucleotide sequence ID" value="NZ_BJFL01000026.1"/>
</dbReference>
<proteinExistence type="predicted"/>
<dbReference type="AlphaFoldDB" id="A0A4D4JD87"/>
<evidence type="ECO:0000313" key="3">
    <source>
        <dbReference type="Proteomes" id="UP000298860"/>
    </source>
</evidence>
<sequence>MPGELHGLFRGTAAVAAGVLRPDQLRSTSFRRLFRDVYWPAWLPVTHPIRCRAAALIAPESAVLTGRSAATVLGVPLAATHDPVELLVPEADRFGPVRGTRIRRGPVPPVDHLPWDRIRIAASERMAFDVVARANLRRAVAELDQLIRHDVVDLEAFRGWLRGCHLHGVVRARRAAELADPRAESPPESEVRVLLRLAGLRPVPQLCVWDEHGLVGRVDLGFEEHRVAVEYDGEWHAAADRFARDRERLNRLQAAGWEVVFVTKALLREDPRAVVAAVQAALRRARTRLQRARRGVEDSQIPR</sequence>
<dbReference type="InterPro" id="IPR011335">
    <property type="entry name" value="Restrct_endonuc-II-like"/>
</dbReference>
<comment type="caution">
    <text evidence="2">The sequence shown here is derived from an EMBL/GenBank/DDBJ whole genome shotgun (WGS) entry which is preliminary data.</text>
</comment>
<evidence type="ECO:0000313" key="2">
    <source>
        <dbReference type="EMBL" id="GDY32618.1"/>
    </source>
</evidence>
<reference evidence="3" key="1">
    <citation type="submission" date="2019-04" db="EMBL/GenBank/DDBJ databases">
        <title>Draft genome sequence of Pseudonocardiaceae bacterium SL3-2-4.</title>
        <authorList>
            <person name="Ningsih F."/>
            <person name="Yokota A."/>
            <person name="Sakai Y."/>
            <person name="Nanatani K."/>
            <person name="Yabe S."/>
            <person name="Oetari A."/>
            <person name="Sjamsuridzal W."/>
        </authorList>
    </citation>
    <scope>NUCLEOTIDE SEQUENCE [LARGE SCALE GENOMIC DNA]</scope>
    <source>
        <strain evidence="3">SL3-2-4</strain>
    </source>
</reference>
<dbReference type="Gene3D" id="3.40.960.10">
    <property type="entry name" value="VSR Endonuclease"/>
    <property type="match status" value="1"/>
</dbReference>
<keyword evidence="3" id="KW-1185">Reference proteome</keyword>
<dbReference type="SUPFAM" id="SSF52980">
    <property type="entry name" value="Restriction endonuclease-like"/>
    <property type="match status" value="1"/>
</dbReference>
<organism evidence="2 3">
    <name type="scientific">Gandjariella thermophila</name>
    <dbReference type="NCBI Taxonomy" id="1931992"/>
    <lineage>
        <taxon>Bacteria</taxon>
        <taxon>Bacillati</taxon>
        <taxon>Actinomycetota</taxon>
        <taxon>Actinomycetes</taxon>
        <taxon>Pseudonocardiales</taxon>
        <taxon>Pseudonocardiaceae</taxon>
        <taxon>Gandjariella</taxon>
    </lineage>
</organism>
<dbReference type="Pfam" id="PF04480">
    <property type="entry name" value="DUF559"/>
    <property type="match status" value="1"/>
</dbReference>